<organism evidence="2">
    <name type="scientific">marine sediment metagenome</name>
    <dbReference type="NCBI Taxonomy" id="412755"/>
    <lineage>
        <taxon>unclassified sequences</taxon>
        <taxon>metagenomes</taxon>
        <taxon>ecological metagenomes</taxon>
    </lineage>
</organism>
<protein>
    <recommendedName>
        <fullName evidence="3">DUF2961 domain-containing protein</fullName>
    </recommendedName>
</protein>
<gene>
    <name evidence="2" type="ORF">LCGC14_0975320</name>
</gene>
<feature type="region of interest" description="Disordered" evidence="1">
    <location>
        <begin position="22"/>
        <end position="52"/>
    </location>
</feature>
<comment type="caution">
    <text evidence="2">The sequence shown here is derived from an EMBL/GenBank/DDBJ whole genome shotgun (WGS) entry which is preliminary data.</text>
</comment>
<dbReference type="AlphaFoldDB" id="A0A0F9NWM5"/>
<accession>A0A0F9NWM5</accession>
<dbReference type="EMBL" id="LAZR01003609">
    <property type="protein sequence ID" value="KKN16497.1"/>
    <property type="molecule type" value="Genomic_DNA"/>
</dbReference>
<sequence>MDDFNGINFGLGTLPLLSNAKSRSISAENPEGDTGEGGREIPDASSPASKLGKGWKVRPCITLAKNSTTNIAKINGPGIIQHIWITVNENAYRDCVLRFFWDGEESPSIEVPLGDFFANGHGLRYNVNSLPVVVNPSGGFNCYWPMPFDKNCRITIENQRWEDITGFFYQISYTLCDIPENAVYLHAQWRRDVTNRQKPEHIILDSISGRGHYVGTFLAWTQLANGWWGEGEIKFFIDTDREYPTICGTGTEDYFGGAWCFGDTYSTPFLGYPFVRKEAGEVPKHSLYRWHVMDPIRFENSLRVTIQALGWWPDGKFQPLSDDIASVGYWYQSEPHSQFSELPTIEERWPR</sequence>
<name>A0A0F9NWM5_9ZZZZ</name>
<dbReference type="InterPro" id="IPR021345">
    <property type="entry name" value="DUF2961"/>
</dbReference>
<dbReference type="Pfam" id="PF11175">
    <property type="entry name" value="DUF2961"/>
    <property type="match status" value="1"/>
</dbReference>
<proteinExistence type="predicted"/>
<dbReference type="Gene3D" id="2.60.120.1390">
    <property type="match status" value="1"/>
</dbReference>
<evidence type="ECO:0008006" key="3">
    <source>
        <dbReference type="Google" id="ProtNLM"/>
    </source>
</evidence>
<evidence type="ECO:0000313" key="2">
    <source>
        <dbReference type="EMBL" id="KKN16497.1"/>
    </source>
</evidence>
<reference evidence="2" key="1">
    <citation type="journal article" date="2015" name="Nature">
        <title>Complex archaea that bridge the gap between prokaryotes and eukaryotes.</title>
        <authorList>
            <person name="Spang A."/>
            <person name="Saw J.H."/>
            <person name="Jorgensen S.L."/>
            <person name="Zaremba-Niedzwiedzka K."/>
            <person name="Martijn J."/>
            <person name="Lind A.E."/>
            <person name="van Eijk R."/>
            <person name="Schleper C."/>
            <person name="Guy L."/>
            <person name="Ettema T.J."/>
        </authorList>
    </citation>
    <scope>NUCLEOTIDE SEQUENCE</scope>
</reference>
<evidence type="ECO:0000256" key="1">
    <source>
        <dbReference type="SAM" id="MobiDB-lite"/>
    </source>
</evidence>